<evidence type="ECO:0000313" key="8">
    <source>
        <dbReference type="EMBL" id="NHN56463.1"/>
    </source>
</evidence>
<gene>
    <name evidence="8" type="ORF">G9U51_11805</name>
</gene>
<dbReference type="PANTHER" id="PTHR22683">
    <property type="entry name" value="SPORULATION PROTEIN RELATED"/>
    <property type="match status" value="1"/>
</dbReference>
<keyword evidence="9" id="KW-1185">Reference proteome</keyword>
<dbReference type="SMART" id="SM00382">
    <property type="entry name" value="AAA"/>
    <property type="match status" value="3"/>
</dbReference>
<feature type="domain" description="FtsK" evidence="7">
    <location>
        <begin position="909"/>
        <end position="1115"/>
    </location>
</feature>
<dbReference type="PROSITE" id="PS50901">
    <property type="entry name" value="FTSK"/>
    <property type="match status" value="2"/>
</dbReference>
<name>A0A967EHJ5_9MICO</name>
<dbReference type="Gene3D" id="2.60.200.20">
    <property type="match status" value="1"/>
</dbReference>
<keyword evidence="5" id="KW-0472">Membrane</keyword>
<dbReference type="PANTHER" id="PTHR22683:SF1">
    <property type="entry name" value="TYPE VII SECRETION SYSTEM PROTEIN ESSC"/>
    <property type="match status" value="1"/>
</dbReference>
<feature type="binding site" evidence="4">
    <location>
        <begin position="617"/>
        <end position="624"/>
    </location>
    <ligand>
        <name>ATP</name>
        <dbReference type="ChEBI" id="CHEBI:30616"/>
    </ligand>
</feature>
<feature type="binding site" evidence="4">
    <location>
        <begin position="940"/>
        <end position="947"/>
    </location>
    <ligand>
        <name>ATP</name>
        <dbReference type="ChEBI" id="CHEBI:30616"/>
    </ligand>
</feature>
<evidence type="ECO:0000259" key="7">
    <source>
        <dbReference type="PROSITE" id="PS50901"/>
    </source>
</evidence>
<organism evidence="8 9">
    <name type="scientific">Metallococcus carri</name>
    <dbReference type="NCBI Taxonomy" id="1656884"/>
    <lineage>
        <taxon>Bacteria</taxon>
        <taxon>Bacillati</taxon>
        <taxon>Actinomycetota</taxon>
        <taxon>Actinomycetes</taxon>
        <taxon>Micrococcales</taxon>
        <taxon>Dermacoccaceae</taxon>
        <taxon>Metallococcus</taxon>
    </lineage>
</organism>
<evidence type="ECO:0000259" key="6">
    <source>
        <dbReference type="PROSITE" id="PS50006"/>
    </source>
</evidence>
<accession>A0A967EHJ5</accession>
<keyword evidence="1" id="KW-0597">Phosphoprotein</keyword>
<dbReference type="SMART" id="SM00240">
    <property type="entry name" value="FHA"/>
    <property type="match status" value="1"/>
</dbReference>
<dbReference type="EMBL" id="JAAOIV010000008">
    <property type="protein sequence ID" value="NHN56463.1"/>
    <property type="molecule type" value="Genomic_DNA"/>
</dbReference>
<dbReference type="GO" id="GO:0005524">
    <property type="term" value="F:ATP binding"/>
    <property type="evidence" value="ECO:0007669"/>
    <property type="project" value="UniProtKB-UniRule"/>
</dbReference>
<dbReference type="CDD" id="cd00060">
    <property type="entry name" value="FHA"/>
    <property type="match status" value="1"/>
</dbReference>
<evidence type="ECO:0000256" key="5">
    <source>
        <dbReference type="SAM" id="Phobius"/>
    </source>
</evidence>
<dbReference type="Proteomes" id="UP000744769">
    <property type="component" value="Unassembled WGS sequence"/>
</dbReference>
<protein>
    <submittedName>
        <fullName evidence="8">FHA domain-containing protein</fullName>
    </submittedName>
</protein>
<dbReference type="GO" id="GO:0003677">
    <property type="term" value="F:DNA binding"/>
    <property type="evidence" value="ECO:0007669"/>
    <property type="project" value="InterPro"/>
</dbReference>
<comment type="caution">
    <text evidence="8">The sequence shown here is derived from an EMBL/GenBank/DDBJ whole genome shotgun (WGS) entry which is preliminary data.</text>
</comment>
<dbReference type="SUPFAM" id="SSF49879">
    <property type="entry name" value="SMAD/FHA domain"/>
    <property type="match status" value="1"/>
</dbReference>
<evidence type="ECO:0000256" key="3">
    <source>
        <dbReference type="ARBA" id="ARBA00022840"/>
    </source>
</evidence>
<evidence type="ECO:0000256" key="4">
    <source>
        <dbReference type="PROSITE-ProRule" id="PRU00289"/>
    </source>
</evidence>
<dbReference type="InterPro" id="IPR002543">
    <property type="entry name" value="FtsK_dom"/>
</dbReference>
<dbReference type="SUPFAM" id="SSF52540">
    <property type="entry name" value="P-loop containing nucleoside triphosphate hydrolases"/>
    <property type="match status" value="3"/>
</dbReference>
<keyword evidence="5" id="KW-0812">Transmembrane</keyword>
<dbReference type="Pfam" id="PF00498">
    <property type="entry name" value="FHA"/>
    <property type="match status" value="1"/>
</dbReference>
<feature type="transmembrane region" description="Helical" evidence="5">
    <location>
        <begin position="223"/>
        <end position="242"/>
    </location>
</feature>
<evidence type="ECO:0000256" key="1">
    <source>
        <dbReference type="ARBA" id="ARBA00022553"/>
    </source>
</evidence>
<reference evidence="8" key="1">
    <citation type="submission" date="2020-03" db="EMBL/GenBank/DDBJ databases">
        <title>Draft sequencing of Calidifontibacter sp. DB0510.</title>
        <authorList>
            <person name="Kim D.-U."/>
        </authorList>
    </citation>
    <scope>NUCLEOTIDE SEQUENCE</scope>
    <source>
        <strain evidence="8">DB0510</strain>
    </source>
</reference>
<sequence length="1379" mass="144945">MQPEDPVAVRCTLIAAAGCAPRDVVIRAAPSVPWGEVRAAVRASGIEVPDPAYAGATAVVADRSWVAQGVRSGAVLGPRPTARTATGLLEVAVVEGPWCGLSAALSARPVVIGRGVDCDLRLEDPEVSRRHCAVAVRQGQAEVVDLATTNGTWLAGEPIQPEQRHELRLGQHFRVGSNVLVVQRVSQQSESTEVRVGPRVCPPLPTVDLIPPTPPQPPERRSLPWIVALLPVVAAVLMAVLWRNAMFLGFALLSPVMAIGQWWNDKRSDQRKGLEAAARHTVAVATHEERIRDALAAELALRIRRSPTLVDAERAVHTRSAALWSRRPGDGDRVLWRLGTGAVPARVTLDKVPVSHARAPVALDLAQHRVTGISGPLAQEALDGLLLQLAAWHSPRTLEVVVLSAEPRSDSPWRWLPHTGGPLHPRLVVADPGKQAFTDVIAALRADAELAKAPPRTVLVLLDADRTAVIPAVRDLLADPARRGLTIVASASAASGLPAECTATIELDSSRAGVLQTEQRLGFVPDLPVPSMVRAVCRSLASCRDVTPDGGAAAVPDAVTLRPLLRGAEGIDMVDSLALQRLWQRRPHSTGLTIGTDGGGPVTLDLRRDGPHVLIAGTTGAGKSELLQTFVAALATVNRPDELNFVLVDYKGGSAFAGCADLPHTVGIVTDLDAHLTRRALRSLQAEVRRRERILAEAGAKDLDDYRADPGRPPVPRLVLVIDEFRVLAEELPDFVDGLVRLAAVGRSLGLHLVLATQRPAGVVTADIRANMNLRIALRVRDEGDAQDVVEDAAPARISSATPGRAVLRTGATEPVTLQTARVTTASGEEGSSVEVGVPRGPAIAWHGPATIDDSSDLAALTSACRAATSALQVAPGRSPWLAPLPDLVHPTDLEGVPPRSVTGAERPGIPLALLDLPDDQVRAALHWTPETDGHLAIVGGPRSGRTSALLTIAAGSATHDVHLYAIDASGALGALAQLPLCGAVVDATDIGRAGRVVSWLGEQIRCRQVEFARIGVSTWVELDDAHRARWPRIALLIDGWEAFSEASDELTQGRLGDEVLALLRTAPAAGLYAVLTGGRALTSGRLAASIRATTVLSAEESDLMMVGLRQDQLPEHMPPGRAVVLPNAEECQWISLGTTGAERSAALGAIARNCAAASQPRRFASLPDHVALSELTAPADMLLLGIAGEDPAPMGFDATEPSAVIAGPPGSGRTSVLLTLAHGAGERPVAWVAPGASAGIPDGVMLLPPDDEAAVERWCQEHPNGLVLVDDLDQLFGCPAEDPLLDHLAASRMTGGAVIAAGTSAELATAFRGLAADLKRRRTGVILSPGRHDGEIFGIQLPPQERGGPGRGLLVLRGRVHPLQAALPPAPPAAAKSA</sequence>
<dbReference type="InterPro" id="IPR050206">
    <property type="entry name" value="FtsK/SpoIIIE/SftA"/>
</dbReference>
<dbReference type="RefSeq" id="WP_166197127.1">
    <property type="nucleotide sequence ID" value="NZ_JAAOIV010000008.1"/>
</dbReference>
<dbReference type="InterPro" id="IPR027417">
    <property type="entry name" value="P-loop_NTPase"/>
</dbReference>
<dbReference type="Gene3D" id="3.40.50.300">
    <property type="entry name" value="P-loop containing nucleotide triphosphate hydrolases"/>
    <property type="match status" value="3"/>
</dbReference>
<dbReference type="CDD" id="cd01127">
    <property type="entry name" value="TrwB_TraG_TraD_VirD4"/>
    <property type="match status" value="1"/>
</dbReference>
<keyword evidence="2 4" id="KW-0547">Nucleotide-binding</keyword>
<keyword evidence="5" id="KW-1133">Transmembrane helix</keyword>
<dbReference type="Pfam" id="PF01580">
    <property type="entry name" value="FtsK_SpoIIIE"/>
    <property type="match status" value="2"/>
</dbReference>
<feature type="domain" description="FtsK" evidence="7">
    <location>
        <begin position="599"/>
        <end position="787"/>
    </location>
</feature>
<dbReference type="InterPro" id="IPR000253">
    <property type="entry name" value="FHA_dom"/>
</dbReference>
<dbReference type="InterPro" id="IPR008984">
    <property type="entry name" value="SMAD_FHA_dom_sf"/>
</dbReference>
<evidence type="ECO:0000256" key="2">
    <source>
        <dbReference type="ARBA" id="ARBA00022741"/>
    </source>
</evidence>
<dbReference type="InterPro" id="IPR003593">
    <property type="entry name" value="AAA+_ATPase"/>
</dbReference>
<evidence type="ECO:0000313" key="9">
    <source>
        <dbReference type="Proteomes" id="UP000744769"/>
    </source>
</evidence>
<proteinExistence type="predicted"/>
<feature type="domain" description="FHA" evidence="6">
    <location>
        <begin position="110"/>
        <end position="159"/>
    </location>
</feature>
<dbReference type="PROSITE" id="PS50006">
    <property type="entry name" value="FHA_DOMAIN"/>
    <property type="match status" value="1"/>
</dbReference>
<keyword evidence="3 4" id="KW-0067">ATP-binding</keyword>